<dbReference type="InterPro" id="IPR007184">
    <property type="entry name" value="Mannoside_phosphorylase"/>
</dbReference>
<dbReference type="AlphaFoldDB" id="A0A4P6K542"/>
<evidence type="ECO:0000256" key="1">
    <source>
        <dbReference type="ARBA" id="ARBA00022676"/>
    </source>
</evidence>
<keyword evidence="1" id="KW-0328">Glycosyltransferase</keyword>
<evidence type="ECO:0000313" key="4">
    <source>
        <dbReference type="EMBL" id="QBD83477.1"/>
    </source>
</evidence>
<dbReference type="GO" id="GO:0016757">
    <property type="term" value="F:glycosyltransferase activity"/>
    <property type="evidence" value="ECO:0007669"/>
    <property type="project" value="UniProtKB-KW"/>
</dbReference>
<keyword evidence="4" id="KW-0326">Glycosidase</keyword>
<evidence type="ECO:0000256" key="2">
    <source>
        <dbReference type="ARBA" id="ARBA00022679"/>
    </source>
</evidence>
<dbReference type="RefSeq" id="WP_129894540.1">
    <property type="nucleotide sequence ID" value="NZ_CP035758.1"/>
</dbReference>
<dbReference type="GO" id="GO:0016798">
    <property type="term" value="F:hydrolase activity, acting on glycosyl bonds"/>
    <property type="evidence" value="ECO:0007669"/>
    <property type="project" value="UniProtKB-KW"/>
</dbReference>
<dbReference type="Pfam" id="PF04041">
    <property type="entry name" value="Glyco_hydro_130"/>
    <property type="match status" value="1"/>
</dbReference>
<dbReference type="InterPro" id="IPR023296">
    <property type="entry name" value="Glyco_hydro_beta-prop_sf"/>
</dbReference>
<keyword evidence="5" id="KW-1185">Reference proteome</keyword>
<dbReference type="EMBL" id="CP035758">
    <property type="protein sequence ID" value="QBD83477.1"/>
    <property type="molecule type" value="Genomic_DNA"/>
</dbReference>
<dbReference type="Proteomes" id="UP000290365">
    <property type="component" value="Chromosome"/>
</dbReference>
<dbReference type="PIRSF" id="PIRSF016202">
    <property type="entry name" value="PH1107"/>
    <property type="match status" value="1"/>
</dbReference>
<dbReference type="Gene3D" id="2.115.10.20">
    <property type="entry name" value="Glycosyl hydrolase domain, family 43"/>
    <property type="match status" value="1"/>
</dbReference>
<keyword evidence="2" id="KW-0808">Transferase</keyword>
<proteinExistence type="inferred from homology"/>
<reference evidence="4 5" key="1">
    <citation type="submission" date="2019-01" db="EMBL/GenBank/DDBJ databases">
        <title>Ktedonosporobacter rubrisoli SCAWS-G2.</title>
        <authorList>
            <person name="Huang Y."/>
            <person name="Yan B."/>
        </authorList>
    </citation>
    <scope>NUCLEOTIDE SEQUENCE [LARGE SCALE GENOMIC DNA]</scope>
    <source>
        <strain evidence="4 5">SCAWS-G2</strain>
    </source>
</reference>
<comment type="similarity">
    <text evidence="3">Belongs to the glycosyl hydrolase 130 family.</text>
</comment>
<evidence type="ECO:0000256" key="3">
    <source>
        <dbReference type="ARBA" id="ARBA00024356"/>
    </source>
</evidence>
<sequence length="349" mass="38884">MVQRFDQNPLLHPQTIAPSMEGLVVECLLNPGAFRFQGKTWLLLRVAERPVQSEQEVSALTIDPTTKSGLSILKRRLDDPDLDYGEDPRGFTYKGQQYLTTLSHLRLAWSEDGIHFQVADHPTLIGQGPLETFGIEDCRITSIEGRYYLTYTAVSGLGYGVGMMSTEDWQRFERHGMILPPPNKDCALFPERIDGYYYALHRPTLGSEGLGGNNIWVSRSPDLIHWGEHTCLLKTRPGCWDAVRVGAGAAPTRTGEGWLEIYHGADEHNRYCLGAVLLDLDDPTRVLARSRQPLLEPTAAYEKTGFFGNVVFTNGVIEDGDTLTVYYGASDEVICGATFSLGEILRTLE</sequence>
<organism evidence="4 5">
    <name type="scientific">Ktedonosporobacter rubrisoli</name>
    <dbReference type="NCBI Taxonomy" id="2509675"/>
    <lineage>
        <taxon>Bacteria</taxon>
        <taxon>Bacillati</taxon>
        <taxon>Chloroflexota</taxon>
        <taxon>Ktedonobacteria</taxon>
        <taxon>Ktedonobacterales</taxon>
        <taxon>Ktedonosporobacteraceae</taxon>
        <taxon>Ktedonosporobacter</taxon>
    </lineage>
</organism>
<dbReference type="KEGG" id="kbs:EPA93_14360"/>
<dbReference type="CDD" id="cd18612">
    <property type="entry name" value="GH130_Lin0857-like"/>
    <property type="match status" value="1"/>
</dbReference>
<dbReference type="OrthoDB" id="9759709at2"/>
<dbReference type="SUPFAM" id="SSF75005">
    <property type="entry name" value="Arabinanase/levansucrase/invertase"/>
    <property type="match status" value="1"/>
</dbReference>
<protein>
    <submittedName>
        <fullName evidence="4">Glycosidase</fullName>
    </submittedName>
</protein>
<accession>A0A4P6K542</accession>
<name>A0A4P6K542_KTERU</name>
<gene>
    <name evidence="4" type="ORF">EPA93_14360</name>
</gene>
<dbReference type="PANTHER" id="PTHR34106:SF5">
    <property type="entry name" value="GLYCOSIDASE"/>
    <property type="match status" value="1"/>
</dbReference>
<evidence type="ECO:0000313" key="5">
    <source>
        <dbReference type="Proteomes" id="UP000290365"/>
    </source>
</evidence>
<dbReference type="PANTHER" id="PTHR34106">
    <property type="entry name" value="GLYCOSIDASE"/>
    <property type="match status" value="1"/>
</dbReference>
<keyword evidence="4" id="KW-0378">Hydrolase</keyword>